<protein>
    <submittedName>
        <fullName evidence="1">Uncharacterized protein</fullName>
    </submittedName>
</protein>
<evidence type="ECO:0000313" key="2">
    <source>
        <dbReference type="Proteomes" id="UP001187734"/>
    </source>
</evidence>
<comment type="caution">
    <text evidence="1">The sequence shown here is derived from an EMBL/GenBank/DDBJ whole genome shotgun (WGS) entry which is preliminary data.</text>
</comment>
<sequence>MAIVIIYAIDNEPAVGYRTFHEFIFTYI</sequence>
<reference evidence="1" key="1">
    <citation type="submission" date="2018-03" db="EMBL/GenBank/DDBJ databases">
        <authorList>
            <person name="Guldener U."/>
        </authorList>
    </citation>
    <scope>NUCLEOTIDE SEQUENCE</scope>
</reference>
<organism evidence="1 2">
    <name type="scientific">Fusarium torulosum</name>
    <dbReference type="NCBI Taxonomy" id="33205"/>
    <lineage>
        <taxon>Eukaryota</taxon>
        <taxon>Fungi</taxon>
        <taxon>Dikarya</taxon>
        <taxon>Ascomycota</taxon>
        <taxon>Pezizomycotina</taxon>
        <taxon>Sordariomycetes</taxon>
        <taxon>Hypocreomycetidae</taxon>
        <taxon>Hypocreales</taxon>
        <taxon>Nectriaceae</taxon>
        <taxon>Fusarium</taxon>
    </lineage>
</organism>
<dbReference type="EMBL" id="ONZP01000689">
    <property type="protein sequence ID" value="SPJ89656.1"/>
    <property type="molecule type" value="Genomic_DNA"/>
</dbReference>
<accession>A0AAE8MLF2</accession>
<dbReference type="AlphaFoldDB" id="A0AAE8MLF2"/>
<dbReference type="Proteomes" id="UP001187734">
    <property type="component" value="Unassembled WGS sequence"/>
</dbReference>
<keyword evidence="2" id="KW-1185">Reference proteome</keyword>
<proteinExistence type="predicted"/>
<evidence type="ECO:0000313" key="1">
    <source>
        <dbReference type="EMBL" id="SPJ89656.1"/>
    </source>
</evidence>
<name>A0AAE8MLF2_9HYPO</name>
<gene>
    <name evidence="1" type="ORF">FTOL_13017</name>
</gene>